<dbReference type="InterPro" id="IPR036909">
    <property type="entry name" value="Cyt_c-like_dom_sf"/>
</dbReference>
<evidence type="ECO:0000256" key="4">
    <source>
        <dbReference type="ARBA" id="ARBA00022982"/>
    </source>
</evidence>
<keyword evidence="3 6" id="KW-0479">Metal-binding</keyword>
<evidence type="ECO:0000256" key="5">
    <source>
        <dbReference type="ARBA" id="ARBA00023004"/>
    </source>
</evidence>
<dbReference type="InterPro" id="IPR002327">
    <property type="entry name" value="Cyt_c_1A/1B"/>
</dbReference>
<evidence type="ECO:0000256" key="7">
    <source>
        <dbReference type="SAM" id="SignalP"/>
    </source>
</evidence>
<comment type="caution">
    <text evidence="9">The sequence shown here is derived from an EMBL/GenBank/DDBJ whole genome shotgun (WGS) entry which is preliminary data.</text>
</comment>
<dbReference type="PRINTS" id="PR00604">
    <property type="entry name" value="CYTCHRMECIAB"/>
</dbReference>
<keyword evidence="1" id="KW-0813">Transport</keyword>
<dbReference type="InterPro" id="IPR009056">
    <property type="entry name" value="Cyt_c-like_dom"/>
</dbReference>
<keyword evidence="7" id="KW-0732">Signal</keyword>
<dbReference type="GO" id="GO:0020037">
    <property type="term" value="F:heme binding"/>
    <property type="evidence" value="ECO:0007669"/>
    <property type="project" value="InterPro"/>
</dbReference>
<name>A0AAJ1WZ78_9HYPH</name>
<reference evidence="9" key="1">
    <citation type="submission" date="2023-07" db="EMBL/GenBank/DDBJ databases">
        <title>Genomic Encyclopedia of Type Strains, Phase IV (KMG-IV): sequencing the most valuable type-strain genomes for metagenomic binning, comparative biology and taxonomic classification.</title>
        <authorList>
            <person name="Goeker M."/>
        </authorList>
    </citation>
    <scope>NUCLEOTIDE SEQUENCE</scope>
    <source>
        <strain evidence="9">DSM 19569</strain>
    </source>
</reference>
<keyword evidence="2 6" id="KW-0349">Heme</keyword>
<organism evidence="9 10">
    <name type="scientific">Methylobacterium brachiatum</name>
    <dbReference type="NCBI Taxonomy" id="269660"/>
    <lineage>
        <taxon>Bacteria</taxon>
        <taxon>Pseudomonadati</taxon>
        <taxon>Pseudomonadota</taxon>
        <taxon>Alphaproteobacteria</taxon>
        <taxon>Hyphomicrobiales</taxon>
        <taxon>Methylobacteriaceae</taxon>
        <taxon>Methylobacterium</taxon>
    </lineage>
</organism>
<evidence type="ECO:0000313" key="10">
    <source>
        <dbReference type="Proteomes" id="UP001223420"/>
    </source>
</evidence>
<evidence type="ECO:0000259" key="8">
    <source>
        <dbReference type="PROSITE" id="PS51007"/>
    </source>
</evidence>
<dbReference type="Pfam" id="PF00034">
    <property type="entry name" value="Cytochrom_C"/>
    <property type="match status" value="1"/>
</dbReference>
<evidence type="ECO:0000256" key="6">
    <source>
        <dbReference type="PROSITE-ProRule" id="PRU00433"/>
    </source>
</evidence>
<evidence type="ECO:0000313" key="9">
    <source>
        <dbReference type="EMBL" id="MDQ0546655.1"/>
    </source>
</evidence>
<feature type="domain" description="Cytochrome c" evidence="8">
    <location>
        <begin position="35"/>
        <end position="135"/>
    </location>
</feature>
<keyword evidence="4" id="KW-0249">Electron transport</keyword>
<evidence type="ECO:0000256" key="3">
    <source>
        <dbReference type="ARBA" id="ARBA00022723"/>
    </source>
</evidence>
<dbReference type="PANTHER" id="PTHR11961">
    <property type="entry name" value="CYTOCHROME C"/>
    <property type="match status" value="1"/>
</dbReference>
<dbReference type="GO" id="GO:0046872">
    <property type="term" value="F:metal ion binding"/>
    <property type="evidence" value="ECO:0007669"/>
    <property type="project" value="UniProtKB-KW"/>
</dbReference>
<evidence type="ECO:0000256" key="1">
    <source>
        <dbReference type="ARBA" id="ARBA00022448"/>
    </source>
</evidence>
<accession>A0AAJ1WZ78</accession>
<dbReference type="SUPFAM" id="SSF46626">
    <property type="entry name" value="Cytochrome c"/>
    <property type="match status" value="1"/>
</dbReference>
<dbReference type="EMBL" id="JAUSWL010000016">
    <property type="protein sequence ID" value="MDQ0546655.1"/>
    <property type="molecule type" value="Genomic_DNA"/>
</dbReference>
<sequence>MPTILYGLFLSTLFWTAFGLAVPGSAHAQVGPPVAQLPSGQVLFERQCATCHSINTTDPARQGPTLFGVIGRKAGTVAGYHYSAGFSKADWTWDESRLDRWLTNPQAMIPGAIMPYRQSKAEVRSAIINYLKELH</sequence>
<dbReference type="Proteomes" id="UP001223420">
    <property type="component" value="Unassembled WGS sequence"/>
</dbReference>
<keyword evidence="5 6" id="KW-0408">Iron</keyword>
<dbReference type="PROSITE" id="PS51007">
    <property type="entry name" value="CYTC"/>
    <property type="match status" value="1"/>
</dbReference>
<feature type="signal peptide" evidence="7">
    <location>
        <begin position="1"/>
        <end position="28"/>
    </location>
</feature>
<dbReference type="Gene3D" id="1.10.760.10">
    <property type="entry name" value="Cytochrome c-like domain"/>
    <property type="match status" value="1"/>
</dbReference>
<dbReference type="GO" id="GO:0009055">
    <property type="term" value="F:electron transfer activity"/>
    <property type="evidence" value="ECO:0007669"/>
    <property type="project" value="InterPro"/>
</dbReference>
<dbReference type="AlphaFoldDB" id="A0AAJ1WZ78"/>
<proteinExistence type="predicted"/>
<gene>
    <name evidence="9" type="ORF">QO001_005607</name>
</gene>
<dbReference type="RefSeq" id="WP_230368321.1">
    <property type="nucleotide sequence ID" value="NZ_JAJALK010000025.1"/>
</dbReference>
<evidence type="ECO:0000256" key="2">
    <source>
        <dbReference type="ARBA" id="ARBA00022617"/>
    </source>
</evidence>
<feature type="chain" id="PRO_5042483088" evidence="7">
    <location>
        <begin position="29"/>
        <end position="135"/>
    </location>
</feature>
<protein>
    <submittedName>
        <fullName evidence="9">Cytochrome c</fullName>
    </submittedName>
</protein>